<organism evidence="5 6">
    <name type="scientific">Cytospora leucostoma</name>
    <dbReference type="NCBI Taxonomy" id="1230097"/>
    <lineage>
        <taxon>Eukaryota</taxon>
        <taxon>Fungi</taxon>
        <taxon>Dikarya</taxon>
        <taxon>Ascomycota</taxon>
        <taxon>Pezizomycotina</taxon>
        <taxon>Sordariomycetes</taxon>
        <taxon>Sordariomycetidae</taxon>
        <taxon>Diaporthales</taxon>
        <taxon>Cytosporaceae</taxon>
        <taxon>Cytospora</taxon>
    </lineage>
</organism>
<feature type="compositionally biased region" description="Basic and acidic residues" evidence="3">
    <location>
        <begin position="151"/>
        <end position="162"/>
    </location>
</feature>
<dbReference type="InterPro" id="IPR038704">
    <property type="entry name" value="YEAST_sf"/>
</dbReference>
<comment type="subcellular location">
    <subcellularLocation>
        <location evidence="2">Nucleus</location>
    </subcellularLocation>
</comment>
<dbReference type="Gene3D" id="2.60.40.1970">
    <property type="entry name" value="YEATS domain"/>
    <property type="match status" value="1"/>
</dbReference>
<evidence type="ECO:0000313" key="6">
    <source>
        <dbReference type="Proteomes" id="UP000285146"/>
    </source>
</evidence>
<protein>
    <recommendedName>
        <fullName evidence="4">YEATS domain-containing protein</fullName>
    </recommendedName>
</protein>
<dbReference type="Proteomes" id="UP000285146">
    <property type="component" value="Unassembled WGS sequence"/>
</dbReference>
<feature type="region of interest" description="Disordered" evidence="3">
    <location>
        <begin position="142"/>
        <end position="162"/>
    </location>
</feature>
<dbReference type="FunCoup" id="A0A423XNK4">
    <property type="interactions" value="370"/>
</dbReference>
<evidence type="ECO:0000259" key="4">
    <source>
        <dbReference type="PROSITE" id="PS51037"/>
    </source>
</evidence>
<feature type="domain" description="YEATS" evidence="4">
    <location>
        <begin position="12"/>
        <end position="145"/>
    </location>
</feature>
<dbReference type="InParanoid" id="A0A423XNK4"/>
<proteinExistence type="predicted"/>
<dbReference type="AlphaFoldDB" id="A0A423XNK4"/>
<name>A0A423XNK4_9PEZI</name>
<dbReference type="CDD" id="cd16905">
    <property type="entry name" value="YEATS_Taf14_like"/>
    <property type="match status" value="1"/>
</dbReference>
<dbReference type="GO" id="GO:0006355">
    <property type="term" value="P:regulation of DNA-templated transcription"/>
    <property type="evidence" value="ECO:0007669"/>
    <property type="project" value="InterPro"/>
</dbReference>
<dbReference type="EMBL" id="LKEB01000002">
    <property type="protein sequence ID" value="ROW17806.1"/>
    <property type="molecule type" value="Genomic_DNA"/>
</dbReference>
<evidence type="ECO:0000313" key="5">
    <source>
        <dbReference type="EMBL" id="ROW17806.1"/>
    </source>
</evidence>
<dbReference type="OrthoDB" id="1741717at2759"/>
<reference evidence="5 6" key="1">
    <citation type="submission" date="2015-09" db="EMBL/GenBank/DDBJ databases">
        <title>Host preference determinants of Valsa canker pathogens revealed by comparative genomics.</title>
        <authorList>
            <person name="Yin Z."/>
            <person name="Huang L."/>
        </authorList>
    </citation>
    <scope>NUCLEOTIDE SEQUENCE [LARGE SCALE GENOMIC DNA]</scope>
    <source>
        <strain evidence="5 6">SXYLt</strain>
    </source>
</reference>
<sequence length="249" mass="28924">MARSTRQANSQRHRDMQRTIKLVTEQHIIDKPAMQEGFPMRKWSVKVYILDQQGREHPANCFQKVVYTLHPSFANAIQTFTEAPFTCENEGWGEFEMTIEMYYTDKSGRCIVQHDLNFQQNKYEATREVTFKNPSQALQGLLRETGPLPSDDDRKRKVDGLSKNKKKPFDVEKMADALTRLEEDDLLQVIQMIHDHKSDDTYIQNNIDATTNLFGWLAAGEFSVDLFTLPDNLGKMIWDYLIKQKVIDA</sequence>
<dbReference type="PANTHER" id="PTHR23195">
    <property type="entry name" value="YEATS DOMAIN"/>
    <property type="match status" value="1"/>
</dbReference>
<dbReference type="InterPro" id="IPR005033">
    <property type="entry name" value="YEATS"/>
</dbReference>
<gene>
    <name evidence="5" type="ORF">VPNG_00551</name>
</gene>
<dbReference type="STRING" id="1230097.A0A423XNK4"/>
<accession>A0A423XNK4</accession>
<dbReference type="GO" id="GO:0000785">
    <property type="term" value="C:chromatin"/>
    <property type="evidence" value="ECO:0007669"/>
    <property type="project" value="UniProtKB-ARBA"/>
</dbReference>
<keyword evidence="6" id="KW-1185">Reference proteome</keyword>
<dbReference type="InterPro" id="IPR016665">
    <property type="entry name" value="Sas5/TAF14"/>
</dbReference>
<comment type="caution">
    <text evidence="5">The sequence shown here is derived from an EMBL/GenBank/DDBJ whole genome shotgun (WGS) entry which is preliminary data.</text>
</comment>
<dbReference type="GO" id="GO:0005634">
    <property type="term" value="C:nucleus"/>
    <property type="evidence" value="ECO:0007669"/>
    <property type="project" value="UniProtKB-SubCell"/>
</dbReference>
<dbReference type="PIRSF" id="PIRSF016551">
    <property type="entry name" value="SAS5/TFIID_14"/>
    <property type="match status" value="1"/>
</dbReference>
<evidence type="ECO:0000256" key="1">
    <source>
        <dbReference type="ARBA" id="ARBA00023242"/>
    </source>
</evidence>
<evidence type="ECO:0000256" key="2">
    <source>
        <dbReference type="PROSITE-ProRule" id="PRU00376"/>
    </source>
</evidence>
<evidence type="ECO:0000256" key="3">
    <source>
        <dbReference type="SAM" id="MobiDB-lite"/>
    </source>
</evidence>
<dbReference type="InterPro" id="IPR055129">
    <property type="entry name" value="YEATS_dom"/>
</dbReference>
<dbReference type="Pfam" id="PF03366">
    <property type="entry name" value="YEATS"/>
    <property type="match status" value="1"/>
</dbReference>
<dbReference type="PROSITE" id="PS51037">
    <property type="entry name" value="YEATS"/>
    <property type="match status" value="1"/>
</dbReference>
<keyword evidence="1 2" id="KW-0539">Nucleus</keyword>